<dbReference type="GO" id="GO:0009378">
    <property type="term" value="F:four-way junction helicase activity"/>
    <property type="evidence" value="ECO:0007669"/>
    <property type="project" value="TreeGrafter"/>
</dbReference>
<accession>A0AA40K3J2</accession>
<evidence type="ECO:0000256" key="1">
    <source>
        <dbReference type="ARBA" id="ARBA00005446"/>
    </source>
</evidence>
<evidence type="ECO:0000256" key="5">
    <source>
        <dbReference type="ARBA" id="ARBA00034808"/>
    </source>
</evidence>
<dbReference type="InterPro" id="IPR027417">
    <property type="entry name" value="P-loop_NTPase"/>
</dbReference>
<comment type="catalytic activity">
    <reaction evidence="4">
        <text>Couples ATP hydrolysis with the unwinding of duplex DNA by translocating in the 3'-5' direction.</text>
        <dbReference type="EC" id="5.6.2.4"/>
    </reaction>
</comment>
<dbReference type="EC" id="5.6.2.4" evidence="5"/>
<feature type="domain" description="Helicase ATP-binding" evidence="6">
    <location>
        <begin position="16"/>
        <end position="176"/>
    </location>
</feature>
<dbReference type="Proteomes" id="UP001172159">
    <property type="component" value="Unassembled WGS sequence"/>
</dbReference>
<dbReference type="Pfam" id="PF00270">
    <property type="entry name" value="DEAD"/>
    <property type="match status" value="1"/>
</dbReference>
<comment type="caution">
    <text evidence="7">The sequence shown here is derived from an EMBL/GenBank/DDBJ whole genome shotgun (WGS) entry which is preliminary data.</text>
</comment>
<dbReference type="SUPFAM" id="SSF52540">
    <property type="entry name" value="P-loop containing nucleoside triphosphate hydrolases"/>
    <property type="match status" value="1"/>
</dbReference>
<evidence type="ECO:0000259" key="6">
    <source>
        <dbReference type="PROSITE" id="PS51192"/>
    </source>
</evidence>
<dbReference type="GO" id="GO:0005694">
    <property type="term" value="C:chromosome"/>
    <property type="evidence" value="ECO:0007669"/>
    <property type="project" value="TreeGrafter"/>
</dbReference>
<dbReference type="GO" id="GO:0003676">
    <property type="term" value="F:nucleic acid binding"/>
    <property type="evidence" value="ECO:0007669"/>
    <property type="project" value="InterPro"/>
</dbReference>
<dbReference type="AlphaFoldDB" id="A0AA40K3J2"/>
<dbReference type="Gene3D" id="3.40.50.300">
    <property type="entry name" value="P-loop containing nucleotide triphosphate hydrolases"/>
    <property type="match status" value="2"/>
</dbReference>
<dbReference type="GO" id="GO:0000724">
    <property type="term" value="P:double-strand break repair via homologous recombination"/>
    <property type="evidence" value="ECO:0007669"/>
    <property type="project" value="TreeGrafter"/>
</dbReference>
<reference evidence="7" key="1">
    <citation type="submission" date="2023-06" db="EMBL/GenBank/DDBJ databases">
        <title>Genome-scale phylogeny and comparative genomics of the fungal order Sordariales.</title>
        <authorList>
            <consortium name="Lawrence Berkeley National Laboratory"/>
            <person name="Hensen N."/>
            <person name="Bonometti L."/>
            <person name="Westerberg I."/>
            <person name="Brannstrom I.O."/>
            <person name="Guillou S."/>
            <person name="Cros-Aarteil S."/>
            <person name="Calhoun S."/>
            <person name="Haridas S."/>
            <person name="Kuo A."/>
            <person name="Mondo S."/>
            <person name="Pangilinan J."/>
            <person name="Riley R."/>
            <person name="Labutti K."/>
            <person name="Andreopoulos B."/>
            <person name="Lipzen A."/>
            <person name="Chen C."/>
            <person name="Yanf M."/>
            <person name="Daum C."/>
            <person name="Ng V."/>
            <person name="Clum A."/>
            <person name="Steindorff A."/>
            <person name="Ohm R."/>
            <person name="Martin F."/>
            <person name="Silar P."/>
            <person name="Natvig D."/>
            <person name="Lalanne C."/>
            <person name="Gautier V."/>
            <person name="Ament-Velasquez S.L."/>
            <person name="Kruys A."/>
            <person name="Hutchinson M.I."/>
            <person name="Powell A.J."/>
            <person name="Barry K."/>
            <person name="Miller A.N."/>
            <person name="Grigoriev I.V."/>
            <person name="Debuchy R."/>
            <person name="Gladieux P."/>
            <person name="Thoren M.H."/>
            <person name="Johannesson H."/>
        </authorList>
    </citation>
    <scope>NUCLEOTIDE SEQUENCE</scope>
    <source>
        <strain evidence="7">CBS 540.89</strain>
    </source>
</reference>
<dbReference type="GO" id="GO:0005737">
    <property type="term" value="C:cytoplasm"/>
    <property type="evidence" value="ECO:0007669"/>
    <property type="project" value="TreeGrafter"/>
</dbReference>
<dbReference type="InterPro" id="IPR014001">
    <property type="entry name" value="Helicase_ATP-bd"/>
</dbReference>
<keyword evidence="3" id="KW-0067">ATP-binding</keyword>
<keyword evidence="8" id="KW-1185">Reference proteome</keyword>
<dbReference type="GO" id="GO:0005524">
    <property type="term" value="F:ATP binding"/>
    <property type="evidence" value="ECO:0007669"/>
    <property type="project" value="UniProtKB-KW"/>
</dbReference>
<comment type="similarity">
    <text evidence="1">Belongs to the helicase family. RecQ subfamily.</text>
</comment>
<dbReference type="EMBL" id="JAUKTV010000002">
    <property type="protein sequence ID" value="KAK0744616.1"/>
    <property type="molecule type" value="Genomic_DNA"/>
</dbReference>
<dbReference type="PANTHER" id="PTHR13710">
    <property type="entry name" value="DNA HELICASE RECQ FAMILY MEMBER"/>
    <property type="match status" value="1"/>
</dbReference>
<dbReference type="GO" id="GO:0016787">
    <property type="term" value="F:hydrolase activity"/>
    <property type="evidence" value="ECO:0007669"/>
    <property type="project" value="UniProtKB-KW"/>
</dbReference>
<keyword evidence="2" id="KW-0547">Nucleotide-binding</keyword>
<dbReference type="SMART" id="SM00487">
    <property type="entry name" value="DEXDc"/>
    <property type="match status" value="1"/>
</dbReference>
<gene>
    <name evidence="7" type="ORF">B0T21DRAFT_429244</name>
</gene>
<protein>
    <recommendedName>
        <fullName evidence="5">DNA 3'-5' helicase</fullName>
        <ecNumber evidence="5">5.6.2.4</ecNumber>
    </recommendedName>
</protein>
<dbReference type="PANTHER" id="PTHR13710:SF154">
    <property type="entry name" value="RECQ HELICASE, PUTATIVE (AFU_ORTHOLOGUE AFUA_6G14720)-RELATED"/>
    <property type="match status" value="1"/>
</dbReference>
<dbReference type="PROSITE" id="PS51192">
    <property type="entry name" value="HELICASE_ATP_BIND_1"/>
    <property type="match status" value="1"/>
</dbReference>
<sequence>MGEKPQFRGIQKQVIRAIIRGKSPIIQVTGTGGGKSLLFMLPAFCAPDGVSIVVVPLVALYKDLHRRCQESGIDSHIWQSRSGNRAASIILMTPESAVTKGFQLFVNRLHARGQLYRVVIDECHAVLDSERAFRPQMGKLGSVLRGFGVQVVFLTATLAPGDVAEFTSRIKLQGQKVCFYRQRTTRQNVGYRVKVVAKGEDEDTEVCRTVEKALERYESGKVMVYSGLIGRGKRLGELLSCPVYYSSVDTAEGKARRVREWVSGGRVIVTTNALGMGIDIPDVRVVVQSAPGID</sequence>
<dbReference type="InterPro" id="IPR011545">
    <property type="entry name" value="DEAD/DEAH_box_helicase_dom"/>
</dbReference>
<evidence type="ECO:0000313" key="7">
    <source>
        <dbReference type="EMBL" id="KAK0744616.1"/>
    </source>
</evidence>
<dbReference type="GO" id="GO:0043138">
    <property type="term" value="F:3'-5' DNA helicase activity"/>
    <property type="evidence" value="ECO:0007669"/>
    <property type="project" value="UniProtKB-EC"/>
</dbReference>
<keyword evidence="7" id="KW-0378">Hydrolase</keyword>
<proteinExistence type="inferred from homology"/>
<dbReference type="InterPro" id="IPR001650">
    <property type="entry name" value="Helicase_C-like"/>
</dbReference>
<evidence type="ECO:0000313" key="8">
    <source>
        <dbReference type="Proteomes" id="UP001172159"/>
    </source>
</evidence>
<name>A0AA40K3J2_9PEZI</name>
<evidence type="ECO:0000256" key="3">
    <source>
        <dbReference type="ARBA" id="ARBA00022840"/>
    </source>
</evidence>
<evidence type="ECO:0000256" key="4">
    <source>
        <dbReference type="ARBA" id="ARBA00034617"/>
    </source>
</evidence>
<dbReference type="Pfam" id="PF00271">
    <property type="entry name" value="Helicase_C"/>
    <property type="match status" value="1"/>
</dbReference>
<evidence type="ECO:0000256" key="2">
    <source>
        <dbReference type="ARBA" id="ARBA00022741"/>
    </source>
</evidence>
<organism evidence="7 8">
    <name type="scientific">Apiosordaria backusii</name>
    <dbReference type="NCBI Taxonomy" id="314023"/>
    <lineage>
        <taxon>Eukaryota</taxon>
        <taxon>Fungi</taxon>
        <taxon>Dikarya</taxon>
        <taxon>Ascomycota</taxon>
        <taxon>Pezizomycotina</taxon>
        <taxon>Sordariomycetes</taxon>
        <taxon>Sordariomycetidae</taxon>
        <taxon>Sordariales</taxon>
        <taxon>Lasiosphaeriaceae</taxon>
        <taxon>Apiosordaria</taxon>
    </lineage>
</organism>